<evidence type="ECO:0000313" key="1">
    <source>
        <dbReference type="EMBL" id="MBB4920604.1"/>
    </source>
</evidence>
<reference evidence="1 2" key="1">
    <citation type="submission" date="2020-08" db="EMBL/GenBank/DDBJ databases">
        <title>Genomic Encyclopedia of Type Strains, Phase III (KMG-III): the genomes of soil and plant-associated and newly described type strains.</title>
        <authorList>
            <person name="Whitman W."/>
        </authorList>
    </citation>
    <scope>NUCLEOTIDE SEQUENCE [LARGE SCALE GENOMIC DNA]</scope>
    <source>
        <strain evidence="1 2">CECT 8840</strain>
    </source>
</reference>
<evidence type="ECO:0000313" key="2">
    <source>
        <dbReference type="Proteomes" id="UP000552644"/>
    </source>
</evidence>
<sequence length="35" mass="3913">MTLLLNLDVPPQTVRDIYAHVSPDDKRNAHAQAGR</sequence>
<gene>
    <name evidence="1" type="ORF">FHS44_007755</name>
</gene>
<comment type="caution">
    <text evidence="1">The sequence shown here is derived from an EMBL/GenBank/DDBJ whole genome shotgun (WGS) entry which is preliminary data.</text>
</comment>
<organism evidence="1 2">
    <name type="scientific">Streptosporangium saharense</name>
    <dbReference type="NCBI Taxonomy" id="1706840"/>
    <lineage>
        <taxon>Bacteria</taxon>
        <taxon>Bacillati</taxon>
        <taxon>Actinomycetota</taxon>
        <taxon>Actinomycetes</taxon>
        <taxon>Streptosporangiales</taxon>
        <taxon>Streptosporangiaceae</taxon>
        <taxon>Streptosporangium</taxon>
    </lineage>
</organism>
<proteinExistence type="predicted"/>
<dbReference type="EMBL" id="JACHJP010000015">
    <property type="protein sequence ID" value="MBB4920604.1"/>
    <property type="molecule type" value="Genomic_DNA"/>
</dbReference>
<protein>
    <submittedName>
        <fullName evidence="1">Uncharacterized protein</fullName>
    </submittedName>
</protein>
<keyword evidence="2" id="KW-1185">Reference proteome</keyword>
<name>A0A7W7QVN8_9ACTN</name>
<accession>A0A7W7QVN8</accession>
<dbReference type="AlphaFoldDB" id="A0A7W7QVN8"/>
<dbReference type="Proteomes" id="UP000552644">
    <property type="component" value="Unassembled WGS sequence"/>
</dbReference>